<reference evidence="1 2" key="1">
    <citation type="journal article" date="2011" name="Int. J. Syst. Evol. Microbiol.">
        <title>Hymenobacter yonginensis sp. nov., isolated from a mesotrophic artificial lake.</title>
        <authorList>
            <person name="Joung Y."/>
            <person name="Cho S.H."/>
            <person name="Kim H."/>
            <person name="Kim S.B."/>
            <person name="Joh K."/>
        </authorList>
    </citation>
    <scope>NUCLEOTIDE SEQUENCE [LARGE SCALE GENOMIC DNA]</scope>
    <source>
        <strain evidence="1 2">KCTC 22745</strain>
    </source>
</reference>
<evidence type="ECO:0000313" key="2">
    <source>
        <dbReference type="Proteomes" id="UP001211872"/>
    </source>
</evidence>
<sequence length="111" mass="12919">MKTMNVSSKILIAMHGQALTDKILEHLHRLRAKPSTLIAFEEEDLPYELLAIHLYGYLDGIATVVDRQVFHNWQRWQHMQNQISYSGAVAYIPEIHEQGSFRKRALHPIIE</sequence>
<proteinExistence type="predicted"/>
<dbReference type="RefSeq" id="WP_270127705.1">
    <property type="nucleotide sequence ID" value="NZ_CP115396.1"/>
</dbReference>
<dbReference type="Proteomes" id="UP001211872">
    <property type="component" value="Chromosome"/>
</dbReference>
<keyword evidence="2" id="KW-1185">Reference proteome</keyword>
<dbReference type="EMBL" id="CP115396">
    <property type="protein sequence ID" value="WBO85116.1"/>
    <property type="molecule type" value="Genomic_DNA"/>
</dbReference>
<accession>A0ABY7PPB7</accession>
<protein>
    <submittedName>
        <fullName evidence="1">Uncharacterized protein</fullName>
    </submittedName>
</protein>
<gene>
    <name evidence="1" type="ORF">O9Z63_02480</name>
</gene>
<evidence type="ECO:0000313" key="1">
    <source>
        <dbReference type="EMBL" id="WBO85116.1"/>
    </source>
</evidence>
<name>A0ABY7PPB7_9BACT</name>
<organism evidence="1 2">
    <name type="scientific">Hymenobacter yonginensis</name>
    <dbReference type="NCBI Taxonomy" id="748197"/>
    <lineage>
        <taxon>Bacteria</taxon>
        <taxon>Pseudomonadati</taxon>
        <taxon>Bacteroidota</taxon>
        <taxon>Cytophagia</taxon>
        <taxon>Cytophagales</taxon>
        <taxon>Hymenobacteraceae</taxon>
        <taxon>Hymenobacter</taxon>
    </lineage>
</organism>